<dbReference type="EMBL" id="JAULSN010000001">
    <property type="protein sequence ID" value="KAK3382074.1"/>
    <property type="molecule type" value="Genomic_DNA"/>
</dbReference>
<evidence type="ECO:0000256" key="2">
    <source>
        <dbReference type="SAM" id="Phobius"/>
    </source>
</evidence>
<feature type="transmembrane region" description="Helical" evidence="2">
    <location>
        <begin position="291"/>
        <end position="315"/>
    </location>
</feature>
<feature type="transmembrane region" description="Helical" evidence="2">
    <location>
        <begin position="255"/>
        <end position="279"/>
    </location>
</feature>
<feature type="transmembrane region" description="Helical" evidence="2">
    <location>
        <begin position="101"/>
        <end position="118"/>
    </location>
</feature>
<name>A0AAE0TWD1_9PEZI</name>
<keyword evidence="2" id="KW-0812">Transmembrane</keyword>
<evidence type="ECO:0008006" key="5">
    <source>
        <dbReference type="Google" id="ProtNLM"/>
    </source>
</evidence>
<evidence type="ECO:0000256" key="1">
    <source>
        <dbReference type="SAM" id="MobiDB-lite"/>
    </source>
</evidence>
<organism evidence="3 4">
    <name type="scientific">Lasiosphaeria ovina</name>
    <dbReference type="NCBI Taxonomy" id="92902"/>
    <lineage>
        <taxon>Eukaryota</taxon>
        <taxon>Fungi</taxon>
        <taxon>Dikarya</taxon>
        <taxon>Ascomycota</taxon>
        <taxon>Pezizomycotina</taxon>
        <taxon>Sordariomycetes</taxon>
        <taxon>Sordariomycetidae</taxon>
        <taxon>Sordariales</taxon>
        <taxon>Lasiosphaeriaceae</taxon>
        <taxon>Lasiosphaeria</taxon>
    </lineage>
</organism>
<feature type="transmembrane region" description="Helical" evidence="2">
    <location>
        <begin position="224"/>
        <end position="243"/>
    </location>
</feature>
<feature type="transmembrane region" description="Helical" evidence="2">
    <location>
        <begin position="68"/>
        <end position="89"/>
    </location>
</feature>
<keyword evidence="2" id="KW-1133">Transmembrane helix</keyword>
<feature type="region of interest" description="Disordered" evidence="1">
    <location>
        <begin position="325"/>
        <end position="349"/>
    </location>
</feature>
<protein>
    <recommendedName>
        <fullName evidence="5">RGS domain-containing protein</fullName>
    </recommendedName>
</protein>
<dbReference type="InterPro" id="IPR044926">
    <property type="entry name" value="RGS_subdomain_2"/>
</dbReference>
<feature type="region of interest" description="Disordered" evidence="1">
    <location>
        <begin position="598"/>
        <end position="619"/>
    </location>
</feature>
<dbReference type="AlphaFoldDB" id="A0AAE0TWD1"/>
<comment type="caution">
    <text evidence="3">The sequence shown here is derived from an EMBL/GenBank/DDBJ whole genome shotgun (WGS) entry which is preliminary data.</text>
</comment>
<feature type="compositionally biased region" description="Low complexity" evidence="1">
    <location>
        <begin position="333"/>
        <end position="344"/>
    </location>
</feature>
<reference evidence="3" key="1">
    <citation type="journal article" date="2023" name="Mol. Phylogenet. Evol.">
        <title>Genome-scale phylogeny and comparative genomics of the fungal order Sordariales.</title>
        <authorList>
            <person name="Hensen N."/>
            <person name="Bonometti L."/>
            <person name="Westerberg I."/>
            <person name="Brannstrom I.O."/>
            <person name="Guillou S."/>
            <person name="Cros-Aarteil S."/>
            <person name="Calhoun S."/>
            <person name="Haridas S."/>
            <person name="Kuo A."/>
            <person name="Mondo S."/>
            <person name="Pangilinan J."/>
            <person name="Riley R."/>
            <person name="LaButti K."/>
            <person name="Andreopoulos B."/>
            <person name="Lipzen A."/>
            <person name="Chen C."/>
            <person name="Yan M."/>
            <person name="Daum C."/>
            <person name="Ng V."/>
            <person name="Clum A."/>
            <person name="Steindorff A."/>
            <person name="Ohm R.A."/>
            <person name="Martin F."/>
            <person name="Silar P."/>
            <person name="Natvig D.O."/>
            <person name="Lalanne C."/>
            <person name="Gautier V."/>
            <person name="Ament-Velasquez S.L."/>
            <person name="Kruys A."/>
            <person name="Hutchinson M.I."/>
            <person name="Powell A.J."/>
            <person name="Barry K."/>
            <person name="Miller A.N."/>
            <person name="Grigoriev I.V."/>
            <person name="Debuchy R."/>
            <person name="Gladieux P."/>
            <person name="Hiltunen Thoren M."/>
            <person name="Johannesson H."/>
        </authorList>
    </citation>
    <scope>NUCLEOTIDE SEQUENCE</scope>
    <source>
        <strain evidence="3">CBS 958.72</strain>
    </source>
</reference>
<keyword evidence="2" id="KW-0472">Membrane</keyword>
<dbReference type="Gene3D" id="1.10.167.10">
    <property type="entry name" value="Regulator of G-protein Signalling 4, domain 2"/>
    <property type="match status" value="1"/>
</dbReference>
<evidence type="ECO:0000313" key="4">
    <source>
        <dbReference type="Proteomes" id="UP001287356"/>
    </source>
</evidence>
<reference evidence="3" key="2">
    <citation type="submission" date="2023-06" db="EMBL/GenBank/DDBJ databases">
        <authorList>
            <consortium name="Lawrence Berkeley National Laboratory"/>
            <person name="Haridas S."/>
            <person name="Hensen N."/>
            <person name="Bonometti L."/>
            <person name="Westerberg I."/>
            <person name="Brannstrom I.O."/>
            <person name="Guillou S."/>
            <person name="Cros-Aarteil S."/>
            <person name="Calhoun S."/>
            <person name="Kuo A."/>
            <person name="Mondo S."/>
            <person name="Pangilinan J."/>
            <person name="Riley R."/>
            <person name="Labutti K."/>
            <person name="Andreopoulos B."/>
            <person name="Lipzen A."/>
            <person name="Chen C."/>
            <person name="Yanf M."/>
            <person name="Daum C."/>
            <person name="Ng V."/>
            <person name="Clum A."/>
            <person name="Steindorff A."/>
            <person name="Ohm R."/>
            <person name="Martin F."/>
            <person name="Silar P."/>
            <person name="Natvig D."/>
            <person name="Lalanne C."/>
            <person name="Gautier V."/>
            <person name="Ament-Velasquez S.L."/>
            <person name="Kruys A."/>
            <person name="Hutchinson M.I."/>
            <person name="Powell A.J."/>
            <person name="Barry K."/>
            <person name="Miller A.N."/>
            <person name="Grigoriev I.V."/>
            <person name="Debuchy R."/>
            <person name="Gladieux P."/>
            <person name="Thoren M.H."/>
            <person name="Johannesson H."/>
        </authorList>
    </citation>
    <scope>NUCLEOTIDE SEQUENCE</scope>
    <source>
        <strain evidence="3">CBS 958.72</strain>
    </source>
</reference>
<dbReference type="Proteomes" id="UP001287356">
    <property type="component" value="Unassembled WGS sequence"/>
</dbReference>
<keyword evidence="4" id="KW-1185">Reference proteome</keyword>
<dbReference type="InterPro" id="IPR036305">
    <property type="entry name" value="RGS_sf"/>
</dbReference>
<dbReference type="SUPFAM" id="SSF48097">
    <property type="entry name" value="Regulator of G-protein signaling, RGS"/>
    <property type="match status" value="1"/>
</dbReference>
<feature type="transmembrane region" description="Helical" evidence="2">
    <location>
        <begin position="170"/>
        <end position="191"/>
    </location>
</feature>
<feature type="transmembrane region" description="Helical" evidence="2">
    <location>
        <begin position="34"/>
        <end position="56"/>
    </location>
</feature>
<proteinExistence type="predicted"/>
<gene>
    <name evidence="3" type="ORF">B0T24DRAFT_685831</name>
</gene>
<evidence type="ECO:0000313" key="3">
    <source>
        <dbReference type="EMBL" id="KAK3382074.1"/>
    </source>
</evidence>
<sequence>MILPRESAKAATVGSEFGTTPDTKPELRFGVVGIFWDTFAAVWTVVLVGGMVFLWVNRQKPALRRRGLTPTFAGLVLLHLYWVAAQITYTIGPLVPEMAEYWVMGLWYPFGIALFQAGNSQFLHVAKAQSRFARPLSQASQASSWYNEKHPPKKNKLAGRVRKMDYSTKMFTFITLGMVVQLFVVVIFYMISRKFHADFGIPGTEAPGNTPAEISMHQGRDWEWIPSLVWQLLWAWVVAPIILWKSRGIHDTHGWQLQTVACCIAGLPAAPMWLIALYVPAMAPVNAYFVPPQWICISIFVMEIFTVFVPCWHVWRDSVISKETNENNERDSGGTTPPLSPTSTQIGEPSSFDPWKKLSIFEPNQPSEQPDIEKYSDDSILTMKALEHVLHKNPEPLRQFLARRDFSGENIAFFTAVADWKAVISQDFRQDGQDGVTPELVRQYFTDALRIYTGFISPRDADFPINIAWPDLRKLEGTFERAARSVLGDGDKSSGADAVSPFAEVAWDSPLADRAAQQSQGSEAGMLDKEASAAVAAHSIDTLALTCSSATVLAAGAKFAVFNGDIPQAFGATVFDAAYGSVKYLVLTNTWPKYVRERRNSESSSGTARTDETYETTGSKESMHRVLSFLKPLIG</sequence>
<accession>A0AAE0TWD1</accession>